<evidence type="ECO:0000259" key="4">
    <source>
        <dbReference type="PROSITE" id="PS01124"/>
    </source>
</evidence>
<organism evidence="5 6">
    <name type="scientific">Nocardioides flavescens</name>
    <dbReference type="NCBI Taxonomy" id="2691959"/>
    <lineage>
        <taxon>Bacteria</taxon>
        <taxon>Bacillati</taxon>
        <taxon>Actinomycetota</taxon>
        <taxon>Actinomycetes</taxon>
        <taxon>Propionibacteriales</taxon>
        <taxon>Nocardioidaceae</taxon>
        <taxon>Nocardioides</taxon>
    </lineage>
</organism>
<dbReference type="GO" id="GO:0003700">
    <property type="term" value="F:DNA-binding transcription factor activity"/>
    <property type="evidence" value="ECO:0007669"/>
    <property type="project" value="InterPro"/>
</dbReference>
<dbReference type="InterPro" id="IPR018062">
    <property type="entry name" value="HTH_AraC-typ_CS"/>
</dbReference>
<dbReference type="Pfam" id="PF12833">
    <property type="entry name" value="HTH_18"/>
    <property type="match status" value="1"/>
</dbReference>
<keyword evidence="1" id="KW-0805">Transcription regulation</keyword>
<dbReference type="PANTHER" id="PTHR46796:SF12">
    <property type="entry name" value="HTH-TYPE DNA-BINDING TRANSCRIPTIONAL ACTIVATOR EUTR"/>
    <property type="match status" value="1"/>
</dbReference>
<dbReference type="SUPFAM" id="SSF46689">
    <property type="entry name" value="Homeodomain-like"/>
    <property type="match status" value="1"/>
</dbReference>
<dbReference type="GO" id="GO:0043565">
    <property type="term" value="F:sequence-specific DNA binding"/>
    <property type="evidence" value="ECO:0007669"/>
    <property type="project" value="InterPro"/>
</dbReference>
<proteinExistence type="predicted"/>
<gene>
    <name evidence="5" type="ORF">GRQ65_19995</name>
</gene>
<evidence type="ECO:0000256" key="3">
    <source>
        <dbReference type="ARBA" id="ARBA00023163"/>
    </source>
</evidence>
<dbReference type="InterPro" id="IPR035418">
    <property type="entry name" value="AraC-bd_2"/>
</dbReference>
<protein>
    <submittedName>
        <fullName evidence="5">Helix-turn-helix domain-containing protein</fullName>
    </submittedName>
</protein>
<comment type="caution">
    <text evidence="5">The sequence shown here is derived from an EMBL/GenBank/DDBJ whole genome shotgun (WGS) entry which is preliminary data.</text>
</comment>
<keyword evidence="2" id="KW-0238">DNA-binding</keyword>
<feature type="domain" description="HTH araC/xylS-type" evidence="4">
    <location>
        <begin position="223"/>
        <end position="324"/>
    </location>
</feature>
<dbReference type="Pfam" id="PF14525">
    <property type="entry name" value="AraC_binding_2"/>
    <property type="match status" value="1"/>
</dbReference>
<dbReference type="PANTHER" id="PTHR46796">
    <property type="entry name" value="HTH-TYPE TRANSCRIPTIONAL ACTIVATOR RHAS-RELATED"/>
    <property type="match status" value="1"/>
</dbReference>
<dbReference type="RefSeq" id="WP_160879763.1">
    <property type="nucleotide sequence ID" value="NZ_WUEK01000015.1"/>
</dbReference>
<name>A0A6L7F3L8_9ACTN</name>
<dbReference type="EMBL" id="WUEK01000015">
    <property type="protein sequence ID" value="MXG91830.1"/>
    <property type="molecule type" value="Genomic_DNA"/>
</dbReference>
<keyword evidence="3" id="KW-0804">Transcription</keyword>
<evidence type="ECO:0000256" key="2">
    <source>
        <dbReference type="ARBA" id="ARBA00023125"/>
    </source>
</evidence>
<dbReference type="InterPro" id="IPR018060">
    <property type="entry name" value="HTH_AraC"/>
</dbReference>
<dbReference type="PROSITE" id="PS01124">
    <property type="entry name" value="HTH_ARAC_FAMILY_2"/>
    <property type="match status" value="1"/>
</dbReference>
<evidence type="ECO:0000313" key="6">
    <source>
        <dbReference type="Proteomes" id="UP000473325"/>
    </source>
</evidence>
<dbReference type="Gene3D" id="1.10.10.60">
    <property type="entry name" value="Homeodomain-like"/>
    <property type="match status" value="1"/>
</dbReference>
<sequence>MVQEYLSSSPVASTTSLEEAREAVARVYLPHHLEGRHDRMDMRLNAVTDRQLTLGYLTYGAETALHMPPTDTCYHVNLTTAGTTAASRSDGASAHTSAQRAGTVLLPDEQTTVHWAPDAEQLILKVTRASLESHLADLLGRPVADIVDFDLQLDLAGPAGASLLRAVSFLATELDRVDGLAGSPLARAQLESFVLTQLLMAGRHQYSDALAGEGERDRLGRLAPVVAHIEAHADAELTPEVLARVGCVSVRTLHAAFQERLGSSPMAYVRKVRLGKVRAELLRSDPGRTRVTDVATAWGFYHQSRFAQQYRDEFGELPSVTLQS</sequence>
<accession>A0A6L7F3L8</accession>
<dbReference type="InterPro" id="IPR050204">
    <property type="entry name" value="AraC_XylS_family_regulators"/>
</dbReference>
<keyword evidence="6" id="KW-1185">Reference proteome</keyword>
<reference evidence="5 6" key="1">
    <citation type="submission" date="2019-12" db="EMBL/GenBank/DDBJ databases">
        <authorList>
            <person name="Kun Z."/>
        </authorList>
    </citation>
    <scope>NUCLEOTIDE SEQUENCE [LARGE SCALE GENOMIC DNA]</scope>
    <source>
        <strain evidence="5 6">YIM 123512</strain>
    </source>
</reference>
<dbReference type="SMART" id="SM00342">
    <property type="entry name" value="HTH_ARAC"/>
    <property type="match status" value="1"/>
</dbReference>
<dbReference type="InterPro" id="IPR009057">
    <property type="entry name" value="Homeodomain-like_sf"/>
</dbReference>
<dbReference type="PROSITE" id="PS00041">
    <property type="entry name" value="HTH_ARAC_FAMILY_1"/>
    <property type="match status" value="1"/>
</dbReference>
<dbReference type="Proteomes" id="UP000473325">
    <property type="component" value="Unassembled WGS sequence"/>
</dbReference>
<evidence type="ECO:0000256" key="1">
    <source>
        <dbReference type="ARBA" id="ARBA00023015"/>
    </source>
</evidence>
<dbReference type="AlphaFoldDB" id="A0A6L7F3L8"/>
<evidence type="ECO:0000313" key="5">
    <source>
        <dbReference type="EMBL" id="MXG91830.1"/>
    </source>
</evidence>